<keyword evidence="1" id="KW-1133">Transmembrane helix</keyword>
<comment type="caution">
    <text evidence="2">The sequence shown here is derived from an EMBL/GenBank/DDBJ whole genome shotgun (WGS) entry which is preliminary data.</text>
</comment>
<evidence type="ECO:0000256" key="1">
    <source>
        <dbReference type="SAM" id="Phobius"/>
    </source>
</evidence>
<gene>
    <name evidence="2" type="ORF">TcWFU_009335</name>
</gene>
<feature type="transmembrane region" description="Helical" evidence="1">
    <location>
        <begin position="52"/>
        <end position="73"/>
    </location>
</feature>
<protein>
    <recommendedName>
        <fullName evidence="4">Transmembrane protein</fullName>
    </recommendedName>
</protein>
<feature type="transmembrane region" description="Helical" evidence="1">
    <location>
        <begin position="85"/>
        <end position="106"/>
    </location>
</feature>
<keyword evidence="1" id="KW-0812">Transmembrane</keyword>
<organism evidence="2 3">
    <name type="scientific">Taenia crassiceps</name>
    <dbReference type="NCBI Taxonomy" id="6207"/>
    <lineage>
        <taxon>Eukaryota</taxon>
        <taxon>Metazoa</taxon>
        <taxon>Spiralia</taxon>
        <taxon>Lophotrochozoa</taxon>
        <taxon>Platyhelminthes</taxon>
        <taxon>Cestoda</taxon>
        <taxon>Eucestoda</taxon>
        <taxon>Cyclophyllidea</taxon>
        <taxon>Taeniidae</taxon>
        <taxon>Taenia</taxon>
    </lineage>
</organism>
<sequence length="137" mass="14310">MDIQNIARSLVNVAFALSAASLFFFAIGYNGWDCGGNVLSDACQGRAPHRLVAILLLAAGSAVFLAGIFLIFLTACKFSWCAKVAFMLAVSSAGLSIAAMVLYGTARLQLSPFIATAAMALMSALSGTLIFDLASKY</sequence>
<keyword evidence="1" id="KW-0472">Membrane</keyword>
<evidence type="ECO:0000313" key="3">
    <source>
        <dbReference type="Proteomes" id="UP001651158"/>
    </source>
</evidence>
<dbReference type="EMBL" id="JAKROA010000008">
    <property type="protein sequence ID" value="KAL5105579.1"/>
    <property type="molecule type" value="Genomic_DNA"/>
</dbReference>
<dbReference type="Proteomes" id="UP001651158">
    <property type="component" value="Unassembled WGS sequence"/>
</dbReference>
<proteinExistence type="predicted"/>
<accession>A0ABR4Q7W1</accession>
<name>A0ABR4Q7W1_9CEST</name>
<reference evidence="2 3" key="1">
    <citation type="journal article" date="2022" name="Front. Cell. Infect. Microbiol.">
        <title>The Genomes of Two Strains of Taenia crassiceps the Animal Model for the Study of Human Cysticercosis.</title>
        <authorList>
            <person name="Bobes R.J."/>
            <person name="Estrada K."/>
            <person name="Rios-Valencia D.G."/>
            <person name="Calderon-Gallegos A."/>
            <person name="de la Torre P."/>
            <person name="Carrero J.C."/>
            <person name="Sanchez-Flores A."/>
            <person name="Laclette J.P."/>
        </authorList>
    </citation>
    <scope>NUCLEOTIDE SEQUENCE [LARGE SCALE GENOMIC DNA]</scope>
    <source>
        <strain evidence="2">WFUcys</strain>
    </source>
</reference>
<evidence type="ECO:0008006" key="4">
    <source>
        <dbReference type="Google" id="ProtNLM"/>
    </source>
</evidence>
<feature type="transmembrane region" description="Helical" evidence="1">
    <location>
        <begin position="12"/>
        <end position="32"/>
    </location>
</feature>
<feature type="transmembrane region" description="Helical" evidence="1">
    <location>
        <begin position="112"/>
        <end position="134"/>
    </location>
</feature>
<keyword evidence="3" id="KW-1185">Reference proteome</keyword>
<evidence type="ECO:0000313" key="2">
    <source>
        <dbReference type="EMBL" id="KAL5105579.1"/>
    </source>
</evidence>